<dbReference type="SUPFAM" id="SSF46955">
    <property type="entry name" value="Putative DNA-binding domain"/>
    <property type="match status" value="1"/>
</dbReference>
<dbReference type="Proteomes" id="UP001058744">
    <property type="component" value="Chromosome"/>
</dbReference>
<accession>A0AAJ5LKL8</accession>
<proteinExistence type="predicted"/>
<dbReference type="InterPro" id="IPR009061">
    <property type="entry name" value="DNA-bd_dom_put_sf"/>
</dbReference>
<evidence type="ECO:0000313" key="2">
    <source>
        <dbReference type="Proteomes" id="UP001058744"/>
    </source>
</evidence>
<dbReference type="Gene3D" id="1.10.1660.10">
    <property type="match status" value="1"/>
</dbReference>
<protein>
    <submittedName>
        <fullName evidence="1">Helix-turn-helix domain-containing protein</fullName>
    </submittedName>
</protein>
<dbReference type="AlphaFoldDB" id="A0AAJ5LKL8"/>
<gene>
    <name evidence="1" type="ORF">NOV18_08555</name>
</gene>
<sequence>MHPQTISDYVGASEAAAILGISVETLRYWRYSSKHLDTLTPYVFVNRRVYYKRVDVQRFFDTSMTAVVNQYDESLA</sequence>
<reference evidence="1" key="1">
    <citation type="submission" date="2022-07" db="EMBL/GenBank/DDBJ databases">
        <title>Complete genome of MD9.</title>
        <authorList>
            <person name="Cao G."/>
        </authorList>
    </citation>
    <scope>NUCLEOTIDE SEQUENCE</scope>
    <source>
        <strain evidence="1">MD9</strain>
    </source>
</reference>
<dbReference type="RefSeq" id="WP_256381978.1">
    <property type="nucleotide sequence ID" value="NZ_CP101700.1"/>
</dbReference>
<dbReference type="EMBL" id="CP101700">
    <property type="protein sequence ID" value="UUC20515.1"/>
    <property type="molecule type" value="Genomic_DNA"/>
</dbReference>
<organism evidence="1 2">
    <name type="scientific">Pseudomonas asiatica</name>
    <dbReference type="NCBI Taxonomy" id="2219225"/>
    <lineage>
        <taxon>Bacteria</taxon>
        <taxon>Pseudomonadati</taxon>
        <taxon>Pseudomonadota</taxon>
        <taxon>Gammaproteobacteria</taxon>
        <taxon>Pseudomonadales</taxon>
        <taxon>Pseudomonadaceae</taxon>
        <taxon>Pseudomonas</taxon>
    </lineage>
</organism>
<name>A0AAJ5LKL8_9PSED</name>
<evidence type="ECO:0000313" key="1">
    <source>
        <dbReference type="EMBL" id="UUC20515.1"/>
    </source>
</evidence>